<name>A0A367P874_CUPNE</name>
<dbReference type="Proteomes" id="UP000253501">
    <property type="component" value="Unassembled WGS sequence"/>
</dbReference>
<protein>
    <submittedName>
        <fullName evidence="1">Uncharacterized protein</fullName>
    </submittedName>
</protein>
<organism evidence="1 2">
    <name type="scientific">Cupriavidus necator</name>
    <name type="common">Alcaligenes eutrophus</name>
    <name type="synonym">Ralstonia eutropha</name>
    <dbReference type="NCBI Taxonomy" id="106590"/>
    <lineage>
        <taxon>Bacteria</taxon>
        <taxon>Pseudomonadati</taxon>
        <taxon>Pseudomonadota</taxon>
        <taxon>Betaproteobacteria</taxon>
        <taxon>Burkholderiales</taxon>
        <taxon>Burkholderiaceae</taxon>
        <taxon>Cupriavidus</taxon>
    </lineage>
</organism>
<proteinExistence type="predicted"/>
<comment type="caution">
    <text evidence="1">The sequence shown here is derived from an EMBL/GenBank/DDBJ whole genome shotgun (WGS) entry which is preliminary data.</text>
</comment>
<sequence>MQIVISATSVFAGSAINRTYADVLIDAHVRQQGAKSKDASVRMRSQASLEPPIDLSTVDAGYLLNILDTSAAHVGSTASIRSFMTSRASTSSSVHAMLGHALKSID</sequence>
<evidence type="ECO:0000313" key="2">
    <source>
        <dbReference type="Proteomes" id="UP000253501"/>
    </source>
</evidence>
<reference evidence="1 2" key="1">
    <citation type="submission" date="2018-04" db="EMBL/GenBank/DDBJ databases">
        <title>Cupriavidus necator CR12 genome sequencing and assembly.</title>
        <authorList>
            <person name="Ben Fekih I."/>
            <person name="Mazhar H.S."/>
            <person name="Bello S.K."/>
            <person name="Rensing C."/>
        </authorList>
    </citation>
    <scope>NUCLEOTIDE SEQUENCE [LARGE SCALE GENOMIC DNA]</scope>
    <source>
        <strain evidence="1 2">CR12</strain>
    </source>
</reference>
<dbReference type="AlphaFoldDB" id="A0A367P874"/>
<accession>A0A367P874</accession>
<gene>
    <name evidence="1" type="ORF">DDK22_35440</name>
</gene>
<evidence type="ECO:0000313" key="1">
    <source>
        <dbReference type="EMBL" id="RCJ03774.1"/>
    </source>
</evidence>
<dbReference type="EMBL" id="QDHA01000125">
    <property type="protein sequence ID" value="RCJ03774.1"/>
    <property type="molecule type" value="Genomic_DNA"/>
</dbReference>